<proteinExistence type="predicted"/>
<dbReference type="Gene3D" id="1.10.468.10">
    <property type="entry name" value="Photosynthetic Reaction Center, subunit C, domain 2"/>
    <property type="match status" value="1"/>
</dbReference>
<name>A0A8J2U7Y9_9BACT</name>
<comment type="caution">
    <text evidence="10">The sequence shown here is derived from an EMBL/GenBank/DDBJ whole genome shotgun (WGS) entry which is preliminary data.</text>
</comment>
<keyword evidence="7" id="KW-0249">Electron transport</keyword>
<keyword evidence="4" id="KW-0602">Photosynthesis</keyword>
<keyword evidence="3" id="KW-0813">Transport</keyword>
<reference evidence="10" key="2">
    <citation type="submission" date="2020-09" db="EMBL/GenBank/DDBJ databases">
        <authorList>
            <person name="Sun Q."/>
            <person name="Zhou Y."/>
        </authorList>
    </citation>
    <scope>NUCLEOTIDE SEQUENCE</scope>
    <source>
        <strain evidence="10">CGMCC 1.15448</strain>
    </source>
</reference>
<keyword evidence="11" id="KW-1185">Reference proteome</keyword>
<protein>
    <recommendedName>
        <fullName evidence="2">Photosynthetic reaction center cytochrome c subunit</fullName>
    </recommendedName>
</protein>
<feature type="chain" id="PRO_5035162073" description="Photosynthetic reaction center cytochrome c subunit" evidence="9">
    <location>
        <begin position="28"/>
        <end position="138"/>
    </location>
</feature>
<keyword evidence="8" id="KW-0408">Iron</keyword>
<keyword evidence="6" id="KW-0479">Metal-binding</keyword>
<dbReference type="AlphaFoldDB" id="A0A8J2U7Y9"/>
<gene>
    <name evidence="10" type="ORF">GCM10011511_05520</name>
</gene>
<dbReference type="GO" id="GO:0019684">
    <property type="term" value="P:photosynthesis, light reaction"/>
    <property type="evidence" value="ECO:0007669"/>
    <property type="project" value="InterPro"/>
</dbReference>
<feature type="signal peptide" evidence="9">
    <location>
        <begin position="1"/>
        <end position="27"/>
    </location>
</feature>
<evidence type="ECO:0000313" key="11">
    <source>
        <dbReference type="Proteomes" id="UP000607559"/>
    </source>
</evidence>
<evidence type="ECO:0000313" key="10">
    <source>
        <dbReference type="EMBL" id="GGA85373.1"/>
    </source>
</evidence>
<evidence type="ECO:0000256" key="4">
    <source>
        <dbReference type="ARBA" id="ARBA00022531"/>
    </source>
</evidence>
<reference evidence="10" key="1">
    <citation type="journal article" date="2014" name="Int. J. Syst. Evol. Microbiol.">
        <title>Complete genome sequence of Corynebacterium casei LMG S-19264T (=DSM 44701T), isolated from a smear-ripened cheese.</title>
        <authorList>
            <consortium name="US DOE Joint Genome Institute (JGI-PGF)"/>
            <person name="Walter F."/>
            <person name="Albersmeier A."/>
            <person name="Kalinowski J."/>
            <person name="Ruckert C."/>
        </authorList>
    </citation>
    <scope>NUCLEOTIDE SEQUENCE</scope>
    <source>
        <strain evidence="10">CGMCC 1.15448</strain>
    </source>
</reference>
<dbReference type="InterPro" id="IPR003158">
    <property type="entry name" value="Photosyn_RC_cyt_c-su"/>
</dbReference>
<dbReference type="InterPro" id="IPR036280">
    <property type="entry name" value="Multihaem_cyt_sf"/>
</dbReference>
<sequence length="138" mass="14875">MPLTKTTIVSSTLVAALAVCSVTSSPAGPQSEFKNLRVLPRNVSSKTLQSIMIDDFEDGLGVACSFCHAEQKGSHKLDYASDAKPEKSIARNMMRMTLKLNARYFQVHRPGLGDPGLVITCATCHQGKPRPDLSAEGQ</sequence>
<keyword evidence="9" id="KW-0732">Signal</keyword>
<dbReference type="Pfam" id="PF02276">
    <property type="entry name" value="CytoC_RC"/>
    <property type="match status" value="1"/>
</dbReference>
<evidence type="ECO:0000256" key="3">
    <source>
        <dbReference type="ARBA" id="ARBA00022448"/>
    </source>
</evidence>
<organism evidence="10 11">
    <name type="scientific">Puia dinghuensis</name>
    <dbReference type="NCBI Taxonomy" id="1792502"/>
    <lineage>
        <taxon>Bacteria</taxon>
        <taxon>Pseudomonadati</taxon>
        <taxon>Bacteroidota</taxon>
        <taxon>Chitinophagia</taxon>
        <taxon>Chitinophagales</taxon>
        <taxon>Chitinophagaceae</taxon>
        <taxon>Puia</taxon>
    </lineage>
</organism>
<evidence type="ECO:0000256" key="5">
    <source>
        <dbReference type="ARBA" id="ARBA00022617"/>
    </source>
</evidence>
<evidence type="ECO:0000256" key="6">
    <source>
        <dbReference type="ARBA" id="ARBA00022723"/>
    </source>
</evidence>
<keyword evidence="5" id="KW-0349">Heme</keyword>
<evidence type="ECO:0000256" key="7">
    <source>
        <dbReference type="ARBA" id="ARBA00022982"/>
    </source>
</evidence>
<dbReference type="NCBIfam" id="NF033196">
    <property type="entry name" value="c_type_nonphoto"/>
    <property type="match status" value="1"/>
</dbReference>
<dbReference type="Proteomes" id="UP000607559">
    <property type="component" value="Unassembled WGS sequence"/>
</dbReference>
<evidence type="ECO:0000256" key="8">
    <source>
        <dbReference type="ARBA" id="ARBA00023004"/>
    </source>
</evidence>
<dbReference type="EMBL" id="BMJC01000001">
    <property type="protein sequence ID" value="GGA85373.1"/>
    <property type="molecule type" value="Genomic_DNA"/>
</dbReference>
<evidence type="ECO:0000256" key="2">
    <source>
        <dbReference type="ARBA" id="ARBA00015978"/>
    </source>
</evidence>
<dbReference type="RefSeq" id="WP_188928314.1">
    <property type="nucleotide sequence ID" value="NZ_BMJC01000001.1"/>
</dbReference>
<dbReference type="GO" id="GO:0009055">
    <property type="term" value="F:electron transfer activity"/>
    <property type="evidence" value="ECO:0007669"/>
    <property type="project" value="InterPro"/>
</dbReference>
<comment type="function">
    <text evidence="1">The reaction center of purple bacteria contains a tightly bound cytochrome molecule which re-reduces the photo oxidized primary electron donor.</text>
</comment>
<evidence type="ECO:0000256" key="1">
    <source>
        <dbReference type="ARBA" id="ARBA00003196"/>
    </source>
</evidence>
<dbReference type="SUPFAM" id="SSF48695">
    <property type="entry name" value="Multiheme cytochromes"/>
    <property type="match status" value="1"/>
</dbReference>
<dbReference type="InterPro" id="IPR023119">
    <property type="entry name" value="Multihaem_cyt_PRC_cyt_su-like"/>
</dbReference>
<dbReference type="GO" id="GO:0030077">
    <property type="term" value="C:plasma membrane light-harvesting complex"/>
    <property type="evidence" value="ECO:0007669"/>
    <property type="project" value="InterPro"/>
</dbReference>
<accession>A0A8J2U7Y9</accession>
<dbReference type="GO" id="GO:0005506">
    <property type="term" value="F:iron ion binding"/>
    <property type="evidence" value="ECO:0007669"/>
    <property type="project" value="InterPro"/>
</dbReference>
<dbReference type="GO" id="GO:0020037">
    <property type="term" value="F:heme binding"/>
    <property type="evidence" value="ECO:0007669"/>
    <property type="project" value="InterPro"/>
</dbReference>
<evidence type="ECO:0000256" key="9">
    <source>
        <dbReference type="SAM" id="SignalP"/>
    </source>
</evidence>